<evidence type="ECO:0000313" key="3">
    <source>
        <dbReference type="EMBL" id="SFG64279.1"/>
    </source>
</evidence>
<reference evidence="4" key="1">
    <citation type="submission" date="2016-10" db="EMBL/GenBank/DDBJ databases">
        <authorList>
            <person name="Varghese N."/>
            <person name="Submissions S."/>
        </authorList>
    </citation>
    <scope>NUCLEOTIDE SEQUENCE [LARGE SCALE GENOMIC DNA]</scope>
    <source>
        <strain evidence="4">FP5</strain>
    </source>
</reference>
<evidence type="ECO:0000256" key="1">
    <source>
        <dbReference type="SAM" id="MobiDB-lite"/>
    </source>
</evidence>
<evidence type="ECO:0000313" key="4">
    <source>
        <dbReference type="Proteomes" id="UP000198897"/>
    </source>
</evidence>
<dbReference type="EMBL" id="FOOG01000070">
    <property type="protein sequence ID" value="SFG64279.1"/>
    <property type="molecule type" value="Genomic_DNA"/>
</dbReference>
<keyword evidence="2" id="KW-0732">Signal</keyword>
<feature type="signal peptide" evidence="2">
    <location>
        <begin position="1"/>
        <end position="20"/>
    </location>
</feature>
<feature type="chain" id="PRO_5039717936" description="Lipoprotein" evidence="2">
    <location>
        <begin position="21"/>
        <end position="115"/>
    </location>
</feature>
<sequence length="115" mass="13498">MKKKLMLLAMSIVMSTGLLTACAMDDDNQMNNQPEDVNYDPMRYGDNENRMNYDRMDDRIDNGRMDENRMNENRGPDMGADPRDVRDPAERDTPFNMDEEEPDVDEEPSEERRDQ</sequence>
<keyword evidence="4" id="KW-1185">Reference proteome</keyword>
<dbReference type="RefSeq" id="WP_089754864.1">
    <property type="nucleotide sequence ID" value="NZ_FOOG01000070.1"/>
</dbReference>
<dbReference type="Proteomes" id="UP000198897">
    <property type="component" value="Unassembled WGS sequence"/>
</dbReference>
<name>A0A1I2TJI4_9BACI</name>
<feature type="compositionally biased region" description="Acidic residues" evidence="1">
    <location>
        <begin position="97"/>
        <end position="109"/>
    </location>
</feature>
<proteinExistence type="predicted"/>
<feature type="compositionally biased region" description="Basic and acidic residues" evidence="1">
    <location>
        <begin position="43"/>
        <end position="93"/>
    </location>
</feature>
<accession>A0A1I2TJI4</accession>
<dbReference type="PROSITE" id="PS51257">
    <property type="entry name" value="PROKAR_LIPOPROTEIN"/>
    <property type="match status" value="1"/>
</dbReference>
<organism evidence="3 4">
    <name type="scientific">Halobacillus alkaliphilus</name>
    <dbReference type="NCBI Taxonomy" id="396056"/>
    <lineage>
        <taxon>Bacteria</taxon>
        <taxon>Bacillati</taxon>
        <taxon>Bacillota</taxon>
        <taxon>Bacilli</taxon>
        <taxon>Bacillales</taxon>
        <taxon>Bacillaceae</taxon>
        <taxon>Halobacillus</taxon>
    </lineage>
</organism>
<feature type="region of interest" description="Disordered" evidence="1">
    <location>
        <begin position="26"/>
        <end position="115"/>
    </location>
</feature>
<evidence type="ECO:0008006" key="5">
    <source>
        <dbReference type="Google" id="ProtNLM"/>
    </source>
</evidence>
<protein>
    <recommendedName>
        <fullName evidence="5">Lipoprotein</fullName>
    </recommendedName>
</protein>
<dbReference type="OrthoDB" id="2940667at2"/>
<gene>
    <name evidence="3" type="ORF">SAMN05216353_17010</name>
</gene>
<evidence type="ECO:0000256" key="2">
    <source>
        <dbReference type="SAM" id="SignalP"/>
    </source>
</evidence>
<dbReference type="AlphaFoldDB" id="A0A1I2TJI4"/>